<feature type="transmembrane region" description="Helical" evidence="7">
    <location>
        <begin position="136"/>
        <end position="159"/>
    </location>
</feature>
<comment type="subunit">
    <text evidence="7">The complex comprises the extracytoplasmic solute receptor protein and the two transmembrane proteins.</text>
</comment>
<proteinExistence type="inferred from homology"/>
<organism evidence="9 10">
    <name type="scientific">Photobacterium rosenbergii</name>
    <dbReference type="NCBI Taxonomy" id="294936"/>
    <lineage>
        <taxon>Bacteria</taxon>
        <taxon>Pseudomonadati</taxon>
        <taxon>Pseudomonadota</taxon>
        <taxon>Gammaproteobacteria</taxon>
        <taxon>Vibrionales</taxon>
        <taxon>Vibrionaceae</taxon>
        <taxon>Photobacterium</taxon>
    </lineage>
</organism>
<feature type="transmembrane region" description="Helical" evidence="7">
    <location>
        <begin position="279"/>
        <end position="304"/>
    </location>
</feature>
<dbReference type="InterPro" id="IPR004681">
    <property type="entry name" value="TRAP_DctM"/>
</dbReference>
<feature type="transmembrane region" description="Helical" evidence="7">
    <location>
        <begin position="227"/>
        <end position="245"/>
    </location>
</feature>
<evidence type="ECO:0000259" key="8">
    <source>
        <dbReference type="Pfam" id="PF06808"/>
    </source>
</evidence>
<keyword evidence="2" id="KW-1003">Cell membrane</keyword>
<dbReference type="NCBIfam" id="TIGR00786">
    <property type="entry name" value="dctM"/>
    <property type="match status" value="1"/>
</dbReference>
<keyword evidence="7" id="KW-0813">Transport</keyword>
<evidence type="ECO:0000256" key="1">
    <source>
        <dbReference type="ARBA" id="ARBA00004429"/>
    </source>
</evidence>
<evidence type="ECO:0000256" key="7">
    <source>
        <dbReference type="RuleBase" id="RU369079"/>
    </source>
</evidence>
<feature type="transmembrane region" description="Helical" evidence="7">
    <location>
        <begin position="79"/>
        <end position="97"/>
    </location>
</feature>
<dbReference type="PIRSF" id="PIRSF006066">
    <property type="entry name" value="HI0050"/>
    <property type="match status" value="1"/>
</dbReference>
<evidence type="ECO:0000256" key="3">
    <source>
        <dbReference type="ARBA" id="ARBA00022519"/>
    </source>
</evidence>
<comment type="caution">
    <text evidence="9">The sequence shown here is derived from an EMBL/GenBank/DDBJ whole genome shotgun (WGS) entry which is preliminary data.</text>
</comment>
<dbReference type="GO" id="GO:0005886">
    <property type="term" value="C:plasma membrane"/>
    <property type="evidence" value="ECO:0007669"/>
    <property type="project" value="UniProtKB-SubCell"/>
</dbReference>
<keyword evidence="4 7" id="KW-0812">Transmembrane</keyword>
<gene>
    <name evidence="9" type="ORF">C9J01_24265</name>
</gene>
<dbReference type="EMBL" id="PYMB01000022">
    <property type="protein sequence ID" value="PSW08288.1"/>
    <property type="molecule type" value="Genomic_DNA"/>
</dbReference>
<evidence type="ECO:0000256" key="6">
    <source>
        <dbReference type="ARBA" id="ARBA00023136"/>
    </source>
</evidence>
<dbReference type="AlphaFoldDB" id="A0A2T3N6G3"/>
<evidence type="ECO:0000313" key="10">
    <source>
        <dbReference type="Proteomes" id="UP000241346"/>
    </source>
</evidence>
<feature type="transmembrane region" description="Helical" evidence="7">
    <location>
        <begin position="324"/>
        <end position="354"/>
    </location>
</feature>
<name>A0A2T3N6G3_9GAMM</name>
<feature type="transmembrane region" description="Helical" evidence="7">
    <location>
        <begin position="171"/>
        <end position="189"/>
    </location>
</feature>
<keyword evidence="6 7" id="KW-0472">Membrane</keyword>
<feature type="transmembrane region" description="Helical" evidence="7">
    <location>
        <begin position="251"/>
        <end position="267"/>
    </location>
</feature>
<feature type="transmembrane region" description="Helical" evidence="7">
    <location>
        <begin position="366"/>
        <end position="387"/>
    </location>
</feature>
<comment type="similarity">
    <text evidence="7">Belongs to the TRAP transporter large permease family.</text>
</comment>
<accession>A0A2T3N6G3</accession>
<evidence type="ECO:0000313" key="9">
    <source>
        <dbReference type="EMBL" id="PSW08288.1"/>
    </source>
</evidence>
<evidence type="ECO:0000256" key="2">
    <source>
        <dbReference type="ARBA" id="ARBA00022475"/>
    </source>
</evidence>
<feature type="transmembrane region" description="Helical" evidence="7">
    <location>
        <begin position="407"/>
        <end position="431"/>
    </location>
</feature>
<reference evidence="9 10" key="1">
    <citation type="submission" date="2018-03" db="EMBL/GenBank/DDBJ databases">
        <title>Whole genome sequencing of Histamine producing bacteria.</title>
        <authorList>
            <person name="Butler K."/>
        </authorList>
    </citation>
    <scope>NUCLEOTIDE SEQUENCE [LARGE SCALE GENOMIC DNA]</scope>
    <source>
        <strain evidence="9 10">DSM 19138</strain>
    </source>
</reference>
<dbReference type="InterPro" id="IPR010656">
    <property type="entry name" value="DctM"/>
</dbReference>
<dbReference type="PANTHER" id="PTHR33362">
    <property type="entry name" value="SIALIC ACID TRAP TRANSPORTER PERMEASE PROTEIN SIAT-RELATED"/>
    <property type="match status" value="1"/>
</dbReference>
<dbReference type="Pfam" id="PF06808">
    <property type="entry name" value="DctM"/>
    <property type="match status" value="1"/>
</dbReference>
<evidence type="ECO:0000256" key="4">
    <source>
        <dbReference type="ARBA" id="ARBA00022692"/>
    </source>
</evidence>
<feature type="transmembrane region" description="Helical" evidence="7">
    <location>
        <begin position="47"/>
        <end position="67"/>
    </location>
</feature>
<dbReference type="Proteomes" id="UP000241346">
    <property type="component" value="Unassembled WGS sequence"/>
</dbReference>
<keyword evidence="5 7" id="KW-1133">Transmembrane helix</keyword>
<comment type="function">
    <text evidence="7">Part of the tripartite ATP-independent periplasmic (TRAP) transport system.</text>
</comment>
<comment type="subcellular location">
    <subcellularLocation>
        <location evidence="1 7">Cell inner membrane</location>
        <topology evidence="1 7">Multi-pass membrane protein</topology>
    </subcellularLocation>
</comment>
<sequence>MVSTTLFGVFLLLVLLGAPVAICLGVSSLIVLEYLPGTPNITLLAKSAVMGGNSFPLVAIPLFVLAGEVMQRGGLSTRIVGAAYSLVGHFKAGLAYVNVLASMFFAAISGSSPATVAAIGSNMIPEMERVGYKRPFSAALTAAAGITGVMIPPSIPLIIYGVTANQSIGKLFLAGIIPGLMFGLGYMLVAKMTINNNLSPASRVSQKMVQAIEGSQKEQQGGWRQHSIWALIVPVIILGGIYGGIFTPTEAAGVAVVYALFVSLFIYRDLKISDLNGVFLKAGLTSATVLVMVVMASSFGRLLTLERVPMEVANFITTVSENPLLVLLLINIMLLIVGMFMETIASIIILTPILLPIVQTMGIDPVHFGVIMTVNLAIGFCTPPLGANLFVATGVANVSLEELVKSILPFLLAMVVMLMMVTFIPQLSLFLPSILL</sequence>
<dbReference type="GO" id="GO:0022857">
    <property type="term" value="F:transmembrane transporter activity"/>
    <property type="evidence" value="ECO:0007669"/>
    <property type="project" value="UniProtKB-UniRule"/>
</dbReference>
<comment type="caution">
    <text evidence="7">Lacks conserved residue(s) required for the propagation of feature annotation.</text>
</comment>
<feature type="domain" description="TRAP C4-dicarboxylate transport system permease DctM subunit" evidence="8">
    <location>
        <begin position="7"/>
        <end position="427"/>
    </location>
</feature>
<evidence type="ECO:0000256" key="5">
    <source>
        <dbReference type="ARBA" id="ARBA00022989"/>
    </source>
</evidence>
<keyword evidence="3 7" id="KW-0997">Cell inner membrane</keyword>
<dbReference type="RefSeq" id="WP_107300699.1">
    <property type="nucleotide sequence ID" value="NZ_PYMB01000022.1"/>
</dbReference>
<protein>
    <recommendedName>
        <fullName evidence="7">TRAP transporter large permease protein</fullName>
    </recommendedName>
</protein>
<dbReference type="OrthoDB" id="8627919at2"/>
<dbReference type="PANTHER" id="PTHR33362:SF3">
    <property type="entry name" value="SIALIC ACID TRAP TRANSPORTER PERMEASE PROTEIN SIAT"/>
    <property type="match status" value="1"/>
</dbReference>